<gene>
    <name evidence="2" type="ORF">IAA60_00400</name>
</gene>
<dbReference type="Pfam" id="PF21778">
    <property type="entry name" value="DUF6873"/>
    <property type="match status" value="1"/>
</dbReference>
<evidence type="ECO:0000313" key="3">
    <source>
        <dbReference type="Proteomes" id="UP000824165"/>
    </source>
</evidence>
<dbReference type="InterPro" id="IPR049238">
    <property type="entry name" value="DUF6873"/>
</dbReference>
<evidence type="ECO:0000259" key="1">
    <source>
        <dbReference type="Pfam" id="PF21778"/>
    </source>
</evidence>
<evidence type="ECO:0000313" key="2">
    <source>
        <dbReference type="EMBL" id="HIT84344.1"/>
    </source>
</evidence>
<comment type="caution">
    <text evidence="2">The sequence shown here is derived from an EMBL/GenBank/DDBJ whole genome shotgun (WGS) entry which is preliminary data.</text>
</comment>
<name>A0A9D1KNZ4_9FIRM</name>
<feature type="domain" description="DUF6873" evidence="1">
    <location>
        <begin position="19"/>
        <end position="240"/>
    </location>
</feature>
<reference evidence="2" key="2">
    <citation type="journal article" date="2021" name="PeerJ">
        <title>Extensive microbial diversity within the chicken gut microbiome revealed by metagenomics and culture.</title>
        <authorList>
            <person name="Gilroy R."/>
            <person name="Ravi A."/>
            <person name="Getino M."/>
            <person name="Pursley I."/>
            <person name="Horton D.L."/>
            <person name="Alikhan N.F."/>
            <person name="Baker D."/>
            <person name="Gharbi K."/>
            <person name="Hall N."/>
            <person name="Watson M."/>
            <person name="Adriaenssens E.M."/>
            <person name="Foster-Nyarko E."/>
            <person name="Jarju S."/>
            <person name="Secka A."/>
            <person name="Antonio M."/>
            <person name="Oren A."/>
            <person name="Chaudhuri R.R."/>
            <person name="La Ragione R."/>
            <person name="Hildebrand F."/>
            <person name="Pallen M.J."/>
        </authorList>
    </citation>
    <scope>NUCLEOTIDE SEQUENCE</scope>
    <source>
        <strain evidence="2">CHK181-108</strain>
    </source>
</reference>
<proteinExistence type="predicted"/>
<protein>
    <recommendedName>
        <fullName evidence="1">DUF6873 domain-containing protein</fullName>
    </recommendedName>
</protein>
<sequence length="243" mass="25763">MNNYFEKPNLPDRPVKCVIVDRRADGETVETLEQLGIDVIPSAKTAGAYEAVKTHPDITICHIGGARFVVSPDTYEYYKSVLPGAEIIKGSSDIGGKYPYDVPYNCAAIGGRLICSMKYAAAEIKNAFENIIDIKQGYAKCSICAVAENAVITADKGAAEKCRAAGMDVLEITPGHIELTGMDSGFIGGSCGLIARGVLAVNGELCTHPDGERIKAFCERHGVSVGELKSGAICDIGSILPVF</sequence>
<accession>A0A9D1KNZ4</accession>
<dbReference type="Proteomes" id="UP000824165">
    <property type="component" value="Unassembled WGS sequence"/>
</dbReference>
<reference evidence="2" key="1">
    <citation type="submission" date="2020-10" db="EMBL/GenBank/DDBJ databases">
        <authorList>
            <person name="Gilroy R."/>
        </authorList>
    </citation>
    <scope>NUCLEOTIDE SEQUENCE</scope>
    <source>
        <strain evidence="2">CHK181-108</strain>
    </source>
</reference>
<dbReference type="EMBL" id="DVLU01000003">
    <property type="protein sequence ID" value="HIT84344.1"/>
    <property type="molecule type" value="Genomic_DNA"/>
</dbReference>
<organism evidence="2 3">
    <name type="scientific">Candidatus Ornithomonoglobus intestinigallinarum</name>
    <dbReference type="NCBI Taxonomy" id="2840894"/>
    <lineage>
        <taxon>Bacteria</taxon>
        <taxon>Bacillati</taxon>
        <taxon>Bacillota</taxon>
        <taxon>Clostridia</taxon>
        <taxon>Candidatus Ornithomonoglobus</taxon>
    </lineage>
</organism>
<dbReference type="AlphaFoldDB" id="A0A9D1KNZ4"/>